<dbReference type="PROSITE" id="PS51140">
    <property type="entry name" value="CUE"/>
    <property type="match status" value="1"/>
</dbReference>
<gene>
    <name evidence="3" type="ORF">DD237_003221</name>
</gene>
<dbReference type="Proteomes" id="UP000286097">
    <property type="component" value="Unassembled WGS sequence"/>
</dbReference>
<feature type="compositionally biased region" description="Basic and acidic residues" evidence="1">
    <location>
        <begin position="584"/>
        <end position="598"/>
    </location>
</feature>
<dbReference type="GO" id="GO:0043130">
    <property type="term" value="F:ubiquitin binding"/>
    <property type="evidence" value="ECO:0007669"/>
    <property type="project" value="InterPro"/>
</dbReference>
<dbReference type="InterPro" id="IPR009060">
    <property type="entry name" value="UBA-like_sf"/>
</dbReference>
<sequence length="671" mass="75486">MTLETMVSTLVTSSDSDLQAYLSSDQMPSLLHSLDDYLMRGTALQTRADGDNDETQVTAARALSVDASAVFSLFLRLTDASTELQQLAMNCGLLHVTRLVPFCQLYGVKNANAVADILDALVNNIATFSTTVTMLRQLYIQQLQNLHTAVVHAKRGQVVDLSRSIYELSVSLVGMTTATSVTELLLLEGSNIETELALLEKSMLYGLMQCYEASLPRLQRHVSNFDDEAETRQRRLIAETRQTFLQVLGRCVDVVLYNTDSASGEELLAGLHALSNGCLDDDAEHGSFLSDLWYLCEYKKKIADFFDRCKLDGENFSYLDMVIEDLPRRRILPTMLLNDLAAETKPQAILSANSKEKESSETSDVAEDVMPASAQIDETEAMMASMVHQVKDFFPDLGDGYVELCLLCSNLPVEMVVNFLLESNPPPVLLDVPHDLKRSDSDFARLEAQITGTPVPALEIEKATKLDPSRVWVGKKTMEKMYDPQIAKKDHQLVEKMKQLVVMYEEEDEYDGVESGALDEYEDDYNDEFDDFVPFSIRDGGSADDQDAICEQNRKLRAKEEKDAFWEDMKNRNREIPLVPAKQYKGDDKKEEKDDLGEQKLFQSTSSRPESSTGPKNKSTRRKDNSRQGDGKKPDEPLTPQQIQRQRARKDKNKAKVANHNRKDRAMKKMG</sequence>
<reference evidence="3 4" key="1">
    <citation type="submission" date="2018-06" db="EMBL/GenBank/DDBJ databases">
        <title>Comparative genomics of downy mildews reveals potential adaptations to biotrophy.</title>
        <authorList>
            <person name="Fletcher K."/>
            <person name="Klosterman S.J."/>
            <person name="Derevnina L."/>
            <person name="Martin F."/>
            <person name="Koike S."/>
            <person name="Reyes Chin-Wo S."/>
            <person name="Mou B."/>
            <person name="Michelmore R."/>
        </authorList>
    </citation>
    <scope>NUCLEOTIDE SEQUENCE [LARGE SCALE GENOMIC DNA]</scope>
    <source>
        <strain evidence="3 4">R13</strain>
    </source>
</reference>
<evidence type="ECO:0000259" key="2">
    <source>
        <dbReference type="PROSITE" id="PS51140"/>
    </source>
</evidence>
<protein>
    <recommendedName>
        <fullName evidence="2">CUE domain-containing protein</fullName>
    </recommendedName>
</protein>
<dbReference type="PANTHER" id="PTHR21494">
    <property type="entry name" value="ACTIVATING SIGNAL COINTEGRATOR 1 COMPLEX SUBUNIT 2 ASC-1 COMPLEX SUBUNIT P100"/>
    <property type="match status" value="1"/>
</dbReference>
<dbReference type="AlphaFoldDB" id="A0A425CE48"/>
<dbReference type="VEuPathDB" id="FungiDB:DD237_003221"/>
<feature type="compositionally biased region" description="Basic residues" evidence="1">
    <location>
        <begin position="646"/>
        <end position="671"/>
    </location>
</feature>
<dbReference type="Gene3D" id="1.10.8.10">
    <property type="entry name" value="DNA helicase RuvA subunit, C-terminal domain"/>
    <property type="match status" value="1"/>
</dbReference>
<dbReference type="InterPro" id="IPR052586">
    <property type="entry name" value="ASCC2"/>
</dbReference>
<dbReference type="InterPro" id="IPR041800">
    <property type="entry name" value="ASCC2_CUE"/>
</dbReference>
<dbReference type="SUPFAM" id="SSF46934">
    <property type="entry name" value="UBA-like"/>
    <property type="match status" value="1"/>
</dbReference>
<comment type="caution">
    <text evidence="3">The sequence shown here is derived from an EMBL/GenBank/DDBJ whole genome shotgun (WGS) entry which is preliminary data.</text>
</comment>
<dbReference type="SMART" id="SM00546">
    <property type="entry name" value="CUE"/>
    <property type="match status" value="1"/>
</dbReference>
<evidence type="ECO:0000313" key="3">
    <source>
        <dbReference type="EMBL" id="RQM15283.1"/>
    </source>
</evidence>
<dbReference type="EMBL" id="QKXF01000162">
    <property type="protein sequence ID" value="RQM15283.1"/>
    <property type="molecule type" value="Genomic_DNA"/>
</dbReference>
<name>A0A425CE48_9STRA</name>
<feature type="domain" description="CUE" evidence="2">
    <location>
        <begin position="382"/>
        <end position="425"/>
    </location>
</feature>
<dbReference type="CDD" id="cd14364">
    <property type="entry name" value="CUE_ASCC2"/>
    <property type="match status" value="1"/>
</dbReference>
<feature type="region of interest" description="Disordered" evidence="1">
    <location>
        <begin position="577"/>
        <end position="671"/>
    </location>
</feature>
<evidence type="ECO:0000256" key="1">
    <source>
        <dbReference type="SAM" id="MobiDB-lite"/>
    </source>
</evidence>
<accession>A0A425CE48</accession>
<evidence type="ECO:0000313" key="4">
    <source>
        <dbReference type="Proteomes" id="UP000286097"/>
    </source>
</evidence>
<dbReference type="InterPro" id="IPR003892">
    <property type="entry name" value="CUE"/>
</dbReference>
<feature type="compositionally biased region" description="Polar residues" evidence="1">
    <location>
        <begin position="602"/>
        <end position="617"/>
    </location>
</feature>
<feature type="compositionally biased region" description="Basic and acidic residues" evidence="1">
    <location>
        <begin position="622"/>
        <end position="636"/>
    </location>
</feature>
<dbReference type="PANTHER" id="PTHR21494:SF0">
    <property type="entry name" value="ACTIVATING SIGNAL COINTEGRATOR 1 COMPLEX SUBUNIT 2"/>
    <property type="match status" value="1"/>
</dbReference>
<organism evidence="3 4">
    <name type="scientific">Peronospora effusa</name>
    <dbReference type="NCBI Taxonomy" id="542832"/>
    <lineage>
        <taxon>Eukaryota</taxon>
        <taxon>Sar</taxon>
        <taxon>Stramenopiles</taxon>
        <taxon>Oomycota</taxon>
        <taxon>Peronosporomycetes</taxon>
        <taxon>Peronosporales</taxon>
        <taxon>Peronosporaceae</taxon>
        <taxon>Peronospora</taxon>
    </lineage>
</organism>
<proteinExistence type="predicted"/>